<dbReference type="CDD" id="cd08241">
    <property type="entry name" value="QOR1"/>
    <property type="match status" value="1"/>
</dbReference>
<dbReference type="Gene3D" id="3.90.180.10">
    <property type="entry name" value="Medium-chain alcohol dehydrogenases, catalytic domain"/>
    <property type="match status" value="1"/>
</dbReference>
<feature type="domain" description="Enoyl reductase (ER)" evidence="1">
    <location>
        <begin position="12"/>
        <end position="321"/>
    </location>
</feature>
<dbReference type="PANTHER" id="PTHR43677">
    <property type="entry name" value="SHORT-CHAIN DEHYDROGENASE/REDUCTASE"/>
    <property type="match status" value="1"/>
</dbReference>
<dbReference type="SMART" id="SM00829">
    <property type="entry name" value="PKS_ER"/>
    <property type="match status" value="1"/>
</dbReference>
<evidence type="ECO:0000313" key="2">
    <source>
        <dbReference type="EMBL" id="GGM75240.1"/>
    </source>
</evidence>
<dbReference type="PROSITE" id="PS01162">
    <property type="entry name" value="QOR_ZETA_CRYSTAL"/>
    <property type="match status" value="1"/>
</dbReference>
<dbReference type="InterPro" id="IPR013154">
    <property type="entry name" value="ADH-like_N"/>
</dbReference>
<organism evidence="2 3">
    <name type="scientific">Dactylosporangium sucinum</name>
    <dbReference type="NCBI Taxonomy" id="1424081"/>
    <lineage>
        <taxon>Bacteria</taxon>
        <taxon>Bacillati</taxon>
        <taxon>Actinomycetota</taxon>
        <taxon>Actinomycetes</taxon>
        <taxon>Micromonosporales</taxon>
        <taxon>Micromonosporaceae</taxon>
        <taxon>Dactylosporangium</taxon>
    </lineage>
</organism>
<dbReference type="InterPro" id="IPR002364">
    <property type="entry name" value="Quin_OxRdtase/zeta-crystal_CS"/>
</dbReference>
<dbReference type="RefSeq" id="WP_229836842.1">
    <property type="nucleotide sequence ID" value="NZ_BMPI01000070.1"/>
</dbReference>
<dbReference type="InterPro" id="IPR020843">
    <property type="entry name" value="ER"/>
</dbReference>
<dbReference type="EMBL" id="BMPI01000070">
    <property type="protein sequence ID" value="GGM75240.1"/>
    <property type="molecule type" value="Genomic_DNA"/>
</dbReference>
<dbReference type="GO" id="GO:0008270">
    <property type="term" value="F:zinc ion binding"/>
    <property type="evidence" value="ECO:0007669"/>
    <property type="project" value="InterPro"/>
</dbReference>
<dbReference type="InterPro" id="IPR013149">
    <property type="entry name" value="ADH-like_C"/>
</dbReference>
<dbReference type="Pfam" id="PF00107">
    <property type="entry name" value="ADH_zinc_N"/>
    <property type="match status" value="1"/>
</dbReference>
<proteinExistence type="predicted"/>
<comment type="caution">
    <text evidence="2">The sequence shown here is derived from an EMBL/GenBank/DDBJ whole genome shotgun (WGS) entry which is preliminary data.</text>
</comment>
<dbReference type="AlphaFoldDB" id="A0A917UDS5"/>
<dbReference type="Pfam" id="PF08240">
    <property type="entry name" value="ADH_N"/>
    <property type="match status" value="1"/>
</dbReference>
<sequence length="323" mass="33746">MMHAARVTRRTGPSGVEVQRIPAPTAADGEVLVEVRAAGVTFPELLLSYGRYQERPPLPFVLGGEFAGVVRQAPPGSPFAPGDRVACASAQRGFAELAAVPVGHVLPLPDRIGFPAAACLPANYLTMTFGLLHRGRLRPGETVLVHGASGGLGVAAMQLASAFGATVIAVTSTPLAELLAPVGYAPDHVVPVEGFAAAVRDLTGGRGVDLVVDPVGNDRLEQSLDCLAPLGRALVLGFAGGTIPVLATDRLGRRNADVVGVGWGAFLAARPERLHAEWRRLLPLVERGLARPPIGRLLPLHSAAEALTMLEHRTARGRIVLLP</sequence>
<protein>
    <submittedName>
        <fullName evidence="2">NADPH:quinone oxidoreductase</fullName>
    </submittedName>
</protein>
<dbReference type="SUPFAM" id="SSF51735">
    <property type="entry name" value="NAD(P)-binding Rossmann-fold domains"/>
    <property type="match status" value="1"/>
</dbReference>
<dbReference type="GO" id="GO:0016491">
    <property type="term" value="F:oxidoreductase activity"/>
    <property type="evidence" value="ECO:0007669"/>
    <property type="project" value="InterPro"/>
</dbReference>
<dbReference type="Proteomes" id="UP000642070">
    <property type="component" value="Unassembled WGS sequence"/>
</dbReference>
<dbReference type="PANTHER" id="PTHR43677:SF4">
    <property type="entry name" value="QUINONE OXIDOREDUCTASE-LIKE PROTEIN 2"/>
    <property type="match status" value="1"/>
</dbReference>
<dbReference type="InterPro" id="IPR011032">
    <property type="entry name" value="GroES-like_sf"/>
</dbReference>
<reference evidence="2" key="1">
    <citation type="journal article" date="2014" name="Int. J. Syst. Evol. Microbiol.">
        <title>Complete genome sequence of Corynebacterium casei LMG S-19264T (=DSM 44701T), isolated from a smear-ripened cheese.</title>
        <authorList>
            <consortium name="US DOE Joint Genome Institute (JGI-PGF)"/>
            <person name="Walter F."/>
            <person name="Albersmeier A."/>
            <person name="Kalinowski J."/>
            <person name="Ruckert C."/>
        </authorList>
    </citation>
    <scope>NUCLEOTIDE SEQUENCE</scope>
    <source>
        <strain evidence="2">JCM 19831</strain>
    </source>
</reference>
<evidence type="ECO:0000259" key="1">
    <source>
        <dbReference type="SMART" id="SM00829"/>
    </source>
</evidence>
<gene>
    <name evidence="2" type="primary">fadB4</name>
    <name evidence="2" type="ORF">GCM10007977_091060</name>
</gene>
<accession>A0A917UDS5</accession>
<dbReference type="InterPro" id="IPR036291">
    <property type="entry name" value="NAD(P)-bd_dom_sf"/>
</dbReference>
<dbReference type="InterPro" id="IPR051397">
    <property type="entry name" value="Zn-ADH-like_protein"/>
</dbReference>
<keyword evidence="3" id="KW-1185">Reference proteome</keyword>
<name>A0A917UDS5_9ACTN</name>
<dbReference type="Gene3D" id="3.40.50.720">
    <property type="entry name" value="NAD(P)-binding Rossmann-like Domain"/>
    <property type="match status" value="1"/>
</dbReference>
<dbReference type="SUPFAM" id="SSF50129">
    <property type="entry name" value="GroES-like"/>
    <property type="match status" value="1"/>
</dbReference>
<evidence type="ECO:0000313" key="3">
    <source>
        <dbReference type="Proteomes" id="UP000642070"/>
    </source>
</evidence>
<reference evidence="2" key="2">
    <citation type="submission" date="2020-09" db="EMBL/GenBank/DDBJ databases">
        <authorList>
            <person name="Sun Q."/>
            <person name="Ohkuma M."/>
        </authorList>
    </citation>
    <scope>NUCLEOTIDE SEQUENCE</scope>
    <source>
        <strain evidence="2">JCM 19831</strain>
    </source>
</reference>